<dbReference type="RefSeq" id="WP_097378979.1">
    <property type="nucleotide sequence ID" value="NZ_NXNI01000001.1"/>
</dbReference>
<dbReference type="InterPro" id="IPR004360">
    <property type="entry name" value="Glyas_Fos-R_dOase_dom"/>
</dbReference>
<dbReference type="AlphaFoldDB" id="A0A2A5QTA5"/>
<dbReference type="OrthoDB" id="37941at2157"/>
<evidence type="ECO:0000313" key="3">
    <source>
        <dbReference type="Proteomes" id="UP000219689"/>
    </source>
</evidence>
<dbReference type="Proteomes" id="UP000219689">
    <property type="component" value="Unassembled WGS sequence"/>
</dbReference>
<comment type="caution">
    <text evidence="2">The sequence shown here is derived from an EMBL/GenBank/DDBJ whole genome shotgun (WGS) entry which is preliminary data.</text>
</comment>
<proteinExistence type="predicted"/>
<keyword evidence="3" id="KW-1185">Reference proteome</keyword>
<gene>
    <name evidence="2" type="ORF">CP557_05460</name>
</gene>
<dbReference type="EMBL" id="NXNI01000001">
    <property type="protein sequence ID" value="PCR90035.1"/>
    <property type="molecule type" value="Genomic_DNA"/>
</dbReference>
<name>A0A2A5QTA5_9EURY</name>
<dbReference type="PANTHER" id="PTHR43279">
    <property type="entry name" value="CATECHOL-2,3-DIOXYGENASE"/>
    <property type="match status" value="1"/>
</dbReference>
<reference evidence="2 3" key="1">
    <citation type="submission" date="2017-09" db="EMBL/GenBank/DDBJ databases">
        <title>Genome sequences of Natrinema ejinorence JCM 13890T.</title>
        <authorList>
            <person name="Roh S.W."/>
            <person name="Kim Y.B."/>
            <person name="Kim J.Y."/>
        </authorList>
    </citation>
    <scope>NUCLEOTIDE SEQUENCE [LARGE SCALE GENOMIC DNA]</scope>
    <source>
        <strain evidence="2 3">JCM 13890</strain>
    </source>
</reference>
<evidence type="ECO:0000313" key="2">
    <source>
        <dbReference type="EMBL" id="PCR90035.1"/>
    </source>
</evidence>
<feature type="domain" description="VOC" evidence="1">
    <location>
        <begin position="12"/>
        <end position="127"/>
    </location>
</feature>
<protein>
    <submittedName>
        <fullName evidence="2">Glyoxalase</fullName>
    </submittedName>
</protein>
<dbReference type="InterPro" id="IPR037523">
    <property type="entry name" value="VOC_core"/>
</dbReference>
<organism evidence="2 3">
    <name type="scientific">Natrinema ejinorense</name>
    <dbReference type="NCBI Taxonomy" id="373386"/>
    <lineage>
        <taxon>Archaea</taxon>
        <taxon>Methanobacteriati</taxon>
        <taxon>Methanobacteriota</taxon>
        <taxon>Stenosarchaea group</taxon>
        <taxon>Halobacteria</taxon>
        <taxon>Halobacteriales</taxon>
        <taxon>Natrialbaceae</taxon>
        <taxon>Natrinema</taxon>
    </lineage>
</organism>
<sequence>MSRSPTLPAGTRLGRTALRVADTGPMIEFYRDVVGLSVATRTEIGATLGVDGTPLLVLEAAPDTEPRGDREAGLYHNAFRLPSRPALGAALERIRDCWTLEGASDHGVSEALYCTDPEGNGVELYRDRPRDAWPRADDGTLRATGGPLDLAALAAAADDATTGNGSQLAPDGTTVGHVHLEVSSLEAARSFYAETVGFDVSMSYAPGSLFFATGGYHHHVGVNRWNERSTPTDGLGLGWFELLVPDAEAVDAIRERAADEATVIAEFEGGIELEDSDGIAVRVRPTA</sequence>
<accession>A0A2A5QTA5</accession>
<dbReference type="Pfam" id="PF00903">
    <property type="entry name" value="Glyoxalase"/>
    <property type="match status" value="2"/>
</dbReference>
<dbReference type="PANTHER" id="PTHR43279:SF1">
    <property type="entry name" value="CATECHOL-2,3-DIOXYGENASE"/>
    <property type="match status" value="1"/>
</dbReference>
<dbReference type="SUPFAM" id="SSF54593">
    <property type="entry name" value="Glyoxalase/Bleomycin resistance protein/Dihydroxybiphenyl dioxygenase"/>
    <property type="match status" value="2"/>
</dbReference>
<evidence type="ECO:0000259" key="1">
    <source>
        <dbReference type="PROSITE" id="PS51819"/>
    </source>
</evidence>
<dbReference type="Gene3D" id="3.10.180.10">
    <property type="entry name" value="2,3-Dihydroxybiphenyl 1,2-Dioxygenase, domain 1"/>
    <property type="match status" value="2"/>
</dbReference>
<dbReference type="PROSITE" id="PS51819">
    <property type="entry name" value="VOC"/>
    <property type="match status" value="1"/>
</dbReference>
<dbReference type="InterPro" id="IPR029068">
    <property type="entry name" value="Glyas_Bleomycin-R_OHBP_Dase"/>
</dbReference>